<proteinExistence type="inferred from homology"/>
<reference evidence="11 14" key="1">
    <citation type="submission" date="2019-12" db="EMBL/GenBank/DDBJ databases">
        <authorList>
            <person name="Floudas D."/>
            <person name="Bentzer J."/>
            <person name="Ahren D."/>
            <person name="Johansson T."/>
            <person name="Persson P."/>
            <person name="Tunlid A."/>
        </authorList>
    </citation>
    <scope>NUCLEOTIDE SEQUENCE [LARGE SCALE GENOMIC DNA]</scope>
    <source>
        <strain evidence="11 14">CBS 102.39</strain>
    </source>
</reference>
<keyword evidence="14" id="KW-1185">Reference proteome</keyword>
<dbReference type="SMART" id="SM00487">
    <property type="entry name" value="DEXDc"/>
    <property type="match status" value="1"/>
</dbReference>
<evidence type="ECO:0000256" key="3">
    <source>
        <dbReference type="ARBA" id="ARBA00022840"/>
    </source>
</evidence>
<dbReference type="Gene3D" id="3.40.50.300">
    <property type="entry name" value="P-loop containing nucleotide triphosphate hydrolases"/>
    <property type="match status" value="2"/>
</dbReference>
<dbReference type="GO" id="GO:0000724">
    <property type="term" value="P:double-strand break repair via homologous recombination"/>
    <property type="evidence" value="ECO:0007669"/>
    <property type="project" value="TreeGrafter"/>
</dbReference>
<evidence type="ECO:0000259" key="9">
    <source>
        <dbReference type="PROSITE" id="PS51192"/>
    </source>
</evidence>
<dbReference type="InterPro" id="IPR011545">
    <property type="entry name" value="DEAD/DEAH_box_helicase_dom"/>
</dbReference>
<evidence type="ECO:0000313" key="11">
    <source>
        <dbReference type="EMBL" id="KAF4622101.1"/>
    </source>
</evidence>
<evidence type="ECO:0000256" key="4">
    <source>
        <dbReference type="ARBA" id="ARBA00023125"/>
    </source>
</evidence>
<feature type="domain" description="Helicase ATP-binding" evidence="9">
    <location>
        <begin position="61"/>
        <end position="239"/>
    </location>
</feature>
<evidence type="ECO:0000256" key="1">
    <source>
        <dbReference type="ARBA" id="ARBA00005446"/>
    </source>
</evidence>
<dbReference type="EMBL" id="JAACJL010000002">
    <property type="protein sequence ID" value="KAF4622101.1"/>
    <property type="molecule type" value="Genomic_DNA"/>
</dbReference>
<dbReference type="GO" id="GO:0005694">
    <property type="term" value="C:chromosome"/>
    <property type="evidence" value="ECO:0007669"/>
    <property type="project" value="TreeGrafter"/>
</dbReference>
<dbReference type="EMBL" id="JAACJL010000002">
    <property type="protein sequence ID" value="KAF4622108.1"/>
    <property type="molecule type" value="Genomic_DNA"/>
</dbReference>
<dbReference type="Pfam" id="PF00270">
    <property type="entry name" value="DEAD"/>
    <property type="match status" value="1"/>
</dbReference>
<keyword evidence="3" id="KW-0067">ATP-binding</keyword>
<dbReference type="InterPro" id="IPR001650">
    <property type="entry name" value="Helicase_C-like"/>
</dbReference>
<comment type="similarity">
    <text evidence="1">Belongs to the helicase family. RecQ subfamily.</text>
</comment>
<dbReference type="InterPro" id="IPR027417">
    <property type="entry name" value="P-loop_NTPase"/>
</dbReference>
<comment type="catalytic activity">
    <reaction evidence="6">
        <text>Couples ATP hydrolysis with the unwinding of duplex DNA by translocating in the 3'-5' direction.</text>
        <dbReference type="EC" id="5.6.2.4"/>
    </reaction>
</comment>
<comment type="caution">
    <text evidence="11">The sequence shown here is derived from an EMBL/GenBank/DDBJ whole genome shotgun (WGS) entry which is preliminary data.</text>
</comment>
<keyword evidence="4" id="KW-0238">DNA-binding</keyword>
<dbReference type="PROSITE" id="PS51192">
    <property type="entry name" value="HELICASE_ATP_BIND_1"/>
    <property type="match status" value="1"/>
</dbReference>
<evidence type="ECO:0000313" key="14">
    <source>
        <dbReference type="Proteomes" id="UP000521872"/>
    </source>
</evidence>
<dbReference type="SMART" id="SM00490">
    <property type="entry name" value="HELICc"/>
    <property type="match status" value="1"/>
</dbReference>
<evidence type="ECO:0000313" key="13">
    <source>
        <dbReference type="EMBL" id="KAF4622108.1"/>
    </source>
</evidence>
<dbReference type="GO" id="GO:0005524">
    <property type="term" value="F:ATP binding"/>
    <property type="evidence" value="ECO:0007669"/>
    <property type="project" value="UniProtKB-KW"/>
</dbReference>
<protein>
    <recommendedName>
        <fullName evidence="7">DNA 3'-5' helicase</fullName>
        <ecNumber evidence="7">5.6.2.4</ecNumber>
    </recommendedName>
</protein>
<dbReference type="PANTHER" id="PTHR13710">
    <property type="entry name" value="DNA HELICASE RECQ FAMILY MEMBER"/>
    <property type="match status" value="1"/>
</dbReference>
<name>A0A8H4R4K9_9AGAR</name>
<dbReference type="EC" id="5.6.2.4" evidence="7"/>
<organism evidence="11 14">
    <name type="scientific">Agrocybe pediades</name>
    <dbReference type="NCBI Taxonomy" id="84607"/>
    <lineage>
        <taxon>Eukaryota</taxon>
        <taxon>Fungi</taxon>
        <taxon>Dikarya</taxon>
        <taxon>Basidiomycota</taxon>
        <taxon>Agaricomycotina</taxon>
        <taxon>Agaricomycetes</taxon>
        <taxon>Agaricomycetidae</taxon>
        <taxon>Agaricales</taxon>
        <taxon>Agaricineae</taxon>
        <taxon>Strophariaceae</taxon>
        <taxon>Agrocybe</taxon>
    </lineage>
</organism>
<dbReference type="GO" id="GO:0005737">
    <property type="term" value="C:cytoplasm"/>
    <property type="evidence" value="ECO:0007669"/>
    <property type="project" value="TreeGrafter"/>
</dbReference>
<evidence type="ECO:0000256" key="7">
    <source>
        <dbReference type="ARBA" id="ARBA00034808"/>
    </source>
</evidence>
<dbReference type="GO" id="GO:0043138">
    <property type="term" value="F:3'-5' DNA helicase activity"/>
    <property type="evidence" value="ECO:0007669"/>
    <property type="project" value="UniProtKB-EC"/>
</dbReference>
<evidence type="ECO:0000259" key="10">
    <source>
        <dbReference type="PROSITE" id="PS51194"/>
    </source>
</evidence>
<dbReference type="InterPro" id="IPR014001">
    <property type="entry name" value="Helicase_ATP-bd"/>
</dbReference>
<dbReference type="PANTHER" id="PTHR13710:SF105">
    <property type="entry name" value="ATP-DEPENDENT DNA HELICASE Q1"/>
    <property type="match status" value="1"/>
</dbReference>
<feature type="region of interest" description="Disordered" evidence="8">
    <location>
        <begin position="750"/>
        <end position="786"/>
    </location>
</feature>
<dbReference type="GO" id="GO:0003677">
    <property type="term" value="F:DNA binding"/>
    <property type="evidence" value="ECO:0007669"/>
    <property type="project" value="UniProtKB-KW"/>
</dbReference>
<keyword evidence="5" id="KW-0413">Isomerase</keyword>
<dbReference type="SUPFAM" id="SSF52540">
    <property type="entry name" value="P-loop containing nucleoside triphosphate hydrolases"/>
    <property type="match status" value="1"/>
</dbReference>
<accession>A0A8H4R4K9</accession>
<feature type="compositionally biased region" description="Polar residues" evidence="8">
    <location>
        <begin position="762"/>
        <end position="773"/>
    </location>
</feature>
<evidence type="ECO:0000256" key="8">
    <source>
        <dbReference type="SAM" id="MobiDB-lite"/>
    </source>
</evidence>
<dbReference type="PROSITE" id="PS51194">
    <property type="entry name" value="HELICASE_CTER"/>
    <property type="match status" value="1"/>
</dbReference>
<dbReference type="EMBL" id="JAACJL010000002">
    <property type="protein sequence ID" value="KAF4622107.1"/>
    <property type="molecule type" value="Genomic_DNA"/>
</dbReference>
<feature type="region of interest" description="Disordered" evidence="8">
    <location>
        <begin position="1"/>
        <end position="25"/>
    </location>
</feature>
<feature type="region of interest" description="Disordered" evidence="8">
    <location>
        <begin position="615"/>
        <end position="660"/>
    </location>
</feature>
<sequence>MLPRNHKAVSNKTSSSQRRTKSKVAKGWAGLELKDLEDIEPKMREKFNWNHSPREFQVDAIKAQLLRKDVLVHAGTGSGKTTIAAGPHALTDPLKRMVTFVVSPLIALQEEQAKTFRNEFGLEATAINSAHEGCTNEIMSRICNGDWQIVLLSPEIMLSAKFRDNVLLNPKMASRILSVVVDEAHVISHWGAEFRKDYGRLGILRSILPNGTPFVAMSATLSRRIKNDVLKKLEFNEKDYLDLDIGNDRSNVSIVTRSIHNPMITYSDMDFVIPAGVTSATDIPLTFIYADKINDGVGIEERLTELLPENLRNQGLIRPYSAAYTVEHREMVMALFRAGIIRVLVCTDAAGMGCNIPDVDVVVQWKLPTSVSAFVQRAGRAARDPKREGLAVLLVEKSVFEADLSKVNDKDNSLATKQTGVRQSVTYPKAPKGYAIRHGIQRGSHHGNSDKNLQVAGEPPVPLDSESPDEGLYSLAQTGGCRREILTQIYGNKRPNPTAPCCDICDPTLLNRTRPSPPDVAPRKVPIKTGAVNQTVKLTLQEWRRKVWKRDFEKAMFNASVILKDETLEKLSSVGPVEGVKDLERVVGEDWPWLEKYGDELIQTMAALSIAPMEARSAPKRAPKRTLASADDNGEDDGQELVDRRKKRATEAGTSNPALITSVNHGIVGVPALPRSEPQPRVQETTAHAPYFPYYPMLPQAPTFSNHAMNPPAQMPHGTAAYYSYYTHPSYPMPPPMYSHYIQYHQQPTYTFPHMQSPPTNPETSMSMTSTIPQAEEESEPSKGIE</sequence>
<evidence type="ECO:0000256" key="6">
    <source>
        <dbReference type="ARBA" id="ARBA00034617"/>
    </source>
</evidence>
<dbReference type="Pfam" id="PF00271">
    <property type="entry name" value="Helicase_C"/>
    <property type="match status" value="1"/>
</dbReference>
<evidence type="ECO:0000256" key="2">
    <source>
        <dbReference type="ARBA" id="ARBA00022741"/>
    </source>
</evidence>
<evidence type="ECO:0000313" key="12">
    <source>
        <dbReference type="EMBL" id="KAF4622107.1"/>
    </source>
</evidence>
<dbReference type="Proteomes" id="UP000521872">
    <property type="component" value="Unassembled WGS sequence"/>
</dbReference>
<gene>
    <name evidence="13" type="ORF">D9613_009530</name>
    <name evidence="12" type="ORF">D9613_009531</name>
    <name evidence="11" type="ORF">D9613_009537</name>
</gene>
<keyword evidence="2" id="KW-0547">Nucleotide-binding</keyword>
<dbReference type="GO" id="GO:0009378">
    <property type="term" value="F:four-way junction helicase activity"/>
    <property type="evidence" value="ECO:0007669"/>
    <property type="project" value="TreeGrafter"/>
</dbReference>
<feature type="domain" description="Helicase C-terminal" evidence="10">
    <location>
        <begin position="276"/>
        <end position="422"/>
    </location>
</feature>
<dbReference type="CDD" id="cd17920">
    <property type="entry name" value="DEXHc_RecQ"/>
    <property type="match status" value="1"/>
</dbReference>
<dbReference type="AlphaFoldDB" id="A0A8H4R4K9"/>
<evidence type="ECO:0000256" key="5">
    <source>
        <dbReference type="ARBA" id="ARBA00023235"/>
    </source>
</evidence>
<feature type="region of interest" description="Disordered" evidence="8">
    <location>
        <begin position="440"/>
        <end position="468"/>
    </location>
</feature>